<evidence type="ECO:0000256" key="1">
    <source>
        <dbReference type="ARBA" id="ARBA00004141"/>
    </source>
</evidence>
<dbReference type="Pfam" id="PF00520">
    <property type="entry name" value="Ion_trans"/>
    <property type="match status" value="1"/>
</dbReference>
<evidence type="ECO:0000313" key="15">
    <source>
        <dbReference type="Proteomes" id="UP000243640"/>
    </source>
</evidence>
<dbReference type="GO" id="GO:0008076">
    <property type="term" value="C:voltage-gated potassium channel complex"/>
    <property type="evidence" value="ECO:0007669"/>
    <property type="project" value="InterPro"/>
</dbReference>
<gene>
    <name evidence="13" type="ORF">B6S09_07630</name>
    <name evidence="14" type="ORF">LY04_01475</name>
</gene>
<keyword evidence="7 11" id="KW-1133">Transmembrane helix</keyword>
<evidence type="ECO:0000256" key="5">
    <source>
        <dbReference type="ARBA" id="ARBA00022826"/>
    </source>
</evidence>
<sequence>MKWLDKDVLYTVIFGTETPAGRRFDIALILAILLSMVVLLLDSVGSIRAEYGLLLYRLEWGFTLLFTIEFALRVYCAQSRIAYLRSFYGIIDLLAVLPTYLVIFMPGASFLLMVRLLRVLRVFRVLKLLRYVDEANLLMRSLNQSRRKILVFFSSLFILVTLFGSLLYVVEGPENGFTSIPTGIYWAIVTITTVGFGDITPQTWLGRGIAAVTMLMGYAIIAVPTGIITAELGREMRKEYNRRHCPQCDRSGHERDAKFCNHCGAELEPPGEPT</sequence>
<dbReference type="InterPro" id="IPR005821">
    <property type="entry name" value="Ion_trans_dom"/>
</dbReference>
<feature type="transmembrane region" description="Helical" evidence="11">
    <location>
        <begin position="209"/>
        <end position="233"/>
    </location>
</feature>
<dbReference type="Proteomes" id="UP000243640">
    <property type="component" value="Unassembled WGS sequence"/>
</dbReference>
<keyword evidence="3" id="KW-0633">Potassium transport</keyword>
<evidence type="ECO:0000313" key="13">
    <source>
        <dbReference type="EMBL" id="OYD25054.1"/>
    </source>
</evidence>
<dbReference type="AlphaFoldDB" id="A0A235CL15"/>
<dbReference type="GO" id="GO:0005249">
    <property type="term" value="F:voltage-gated potassium channel activity"/>
    <property type="evidence" value="ECO:0007669"/>
    <property type="project" value="InterPro"/>
</dbReference>
<dbReference type="SUPFAM" id="SSF81324">
    <property type="entry name" value="Voltage-gated potassium channels"/>
    <property type="match status" value="1"/>
</dbReference>
<dbReference type="EMBL" id="NQJF01000005">
    <property type="protein sequence ID" value="OYD25054.1"/>
    <property type="molecule type" value="Genomic_DNA"/>
</dbReference>
<reference evidence="13 15" key="1">
    <citation type="submission" date="2017-08" db="EMBL/GenBank/DDBJ databases">
        <title>Draft Genome Sequence of the Marine Bacterium Oceanimonas baumannii ATCC 700832.</title>
        <authorList>
            <person name="Mcclelland W.D."/>
            <person name="Brennan M.A."/>
            <person name="Trachtenberg A.M."/>
            <person name="Maclea K.S."/>
        </authorList>
    </citation>
    <scope>NUCLEOTIDE SEQUENCE [LARGE SCALE GENOMIC DNA]</scope>
    <source>
        <strain evidence="13 15">ATCC 700832</strain>
    </source>
</reference>
<evidence type="ECO:0000313" key="16">
    <source>
        <dbReference type="Proteomes" id="UP000295058"/>
    </source>
</evidence>
<dbReference type="EMBL" id="SODO01000004">
    <property type="protein sequence ID" value="TDW59834.1"/>
    <property type="molecule type" value="Genomic_DNA"/>
</dbReference>
<keyword evidence="6" id="KW-0630">Potassium</keyword>
<keyword evidence="2" id="KW-0813">Transport</keyword>
<name>A0A235CL15_9GAMM</name>
<evidence type="ECO:0000256" key="2">
    <source>
        <dbReference type="ARBA" id="ARBA00022448"/>
    </source>
</evidence>
<dbReference type="Proteomes" id="UP000295058">
    <property type="component" value="Unassembled WGS sequence"/>
</dbReference>
<evidence type="ECO:0000256" key="7">
    <source>
        <dbReference type="ARBA" id="ARBA00022989"/>
    </source>
</evidence>
<keyword evidence="10 14" id="KW-0407">Ion channel</keyword>
<accession>A0A235CL15</accession>
<feature type="transmembrane region" description="Helical" evidence="11">
    <location>
        <begin position="53"/>
        <end position="75"/>
    </location>
</feature>
<evidence type="ECO:0000256" key="9">
    <source>
        <dbReference type="ARBA" id="ARBA00023136"/>
    </source>
</evidence>
<feature type="transmembrane region" description="Helical" evidence="11">
    <location>
        <begin position="149"/>
        <end position="170"/>
    </location>
</feature>
<evidence type="ECO:0000256" key="10">
    <source>
        <dbReference type="ARBA" id="ARBA00023303"/>
    </source>
</evidence>
<evidence type="ECO:0000256" key="4">
    <source>
        <dbReference type="ARBA" id="ARBA00022692"/>
    </source>
</evidence>
<evidence type="ECO:0000256" key="3">
    <source>
        <dbReference type="ARBA" id="ARBA00022538"/>
    </source>
</evidence>
<keyword evidence="8" id="KW-0406">Ion transport</keyword>
<proteinExistence type="predicted"/>
<evidence type="ECO:0000313" key="14">
    <source>
        <dbReference type="EMBL" id="TDW59834.1"/>
    </source>
</evidence>
<evidence type="ECO:0000256" key="6">
    <source>
        <dbReference type="ARBA" id="ARBA00022958"/>
    </source>
</evidence>
<dbReference type="RefSeq" id="WP_094277902.1">
    <property type="nucleotide sequence ID" value="NZ_JBLWZI010000001.1"/>
</dbReference>
<dbReference type="PRINTS" id="PR00169">
    <property type="entry name" value="KCHANNEL"/>
</dbReference>
<feature type="transmembrane region" description="Helical" evidence="11">
    <location>
        <begin position="87"/>
        <end position="114"/>
    </location>
</feature>
<reference evidence="14 16" key="2">
    <citation type="submission" date="2019-03" db="EMBL/GenBank/DDBJ databases">
        <title>Genomic Encyclopedia of Archaeal and Bacterial Type Strains, Phase II (KMG-II): from individual species to whole genera.</title>
        <authorList>
            <person name="Goeker M."/>
        </authorList>
    </citation>
    <scope>NUCLEOTIDE SEQUENCE [LARGE SCALE GENOMIC DNA]</scope>
    <source>
        <strain evidence="14 16">DSM 15594</strain>
    </source>
</reference>
<comment type="subcellular location">
    <subcellularLocation>
        <location evidence="1">Membrane</location>
        <topology evidence="1">Multi-pass membrane protein</topology>
    </subcellularLocation>
</comment>
<dbReference type="Gene3D" id="1.10.287.70">
    <property type="match status" value="1"/>
</dbReference>
<evidence type="ECO:0000259" key="12">
    <source>
        <dbReference type="Pfam" id="PF00520"/>
    </source>
</evidence>
<organism evidence="13 15">
    <name type="scientific">Oceanimonas baumannii</name>
    <dbReference type="NCBI Taxonomy" id="129578"/>
    <lineage>
        <taxon>Bacteria</taxon>
        <taxon>Pseudomonadati</taxon>
        <taxon>Pseudomonadota</taxon>
        <taxon>Gammaproteobacteria</taxon>
        <taxon>Aeromonadales</taxon>
        <taxon>Aeromonadaceae</taxon>
        <taxon>Oceanimonas</taxon>
    </lineage>
</organism>
<dbReference type="InterPro" id="IPR028325">
    <property type="entry name" value="VG_K_chnl"/>
</dbReference>
<keyword evidence="4 11" id="KW-0812">Transmembrane</keyword>
<dbReference type="PANTHER" id="PTHR11537">
    <property type="entry name" value="VOLTAGE-GATED POTASSIUM CHANNEL"/>
    <property type="match status" value="1"/>
</dbReference>
<keyword evidence="5" id="KW-0631">Potassium channel</keyword>
<dbReference type="GO" id="GO:0001508">
    <property type="term" value="P:action potential"/>
    <property type="evidence" value="ECO:0007669"/>
    <property type="project" value="TreeGrafter"/>
</dbReference>
<dbReference type="OrthoDB" id="9799090at2"/>
<feature type="domain" description="Ion transport" evidence="12">
    <location>
        <begin position="23"/>
        <end position="235"/>
    </location>
</feature>
<evidence type="ECO:0000256" key="11">
    <source>
        <dbReference type="SAM" id="Phobius"/>
    </source>
</evidence>
<dbReference type="PANTHER" id="PTHR11537:SF254">
    <property type="entry name" value="POTASSIUM VOLTAGE-GATED CHANNEL PROTEIN SHAB"/>
    <property type="match status" value="1"/>
</dbReference>
<protein>
    <submittedName>
        <fullName evidence="13">Ion transporter</fullName>
    </submittedName>
    <submittedName>
        <fullName evidence="14">Voltage-gated potassium channel</fullName>
    </submittedName>
</protein>
<keyword evidence="16" id="KW-1185">Reference proteome</keyword>
<evidence type="ECO:0000256" key="8">
    <source>
        <dbReference type="ARBA" id="ARBA00023065"/>
    </source>
</evidence>
<feature type="transmembrane region" description="Helical" evidence="11">
    <location>
        <begin position="20"/>
        <end position="41"/>
    </location>
</feature>
<keyword evidence="9 11" id="KW-0472">Membrane</keyword>
<comment type="caution">
    <text evidence="13">The sequence shown here is derived from an EMBL/GenBank/DDBJ whole genome shotgun (WGS) entry which is preliminary data.</text>
</comment>